<dbReference type="SMR" id="A0A8I6ZDP3"/>
<evidence type="ECO:0000313" key="5">
    <source>
        <dbReference type="Proteomes" id="UP000011116"/>
    </source>
</evidence>
<gene>
    <name evidence="4" type="primary">LOC123411114</name>
</gene>
<protein>
    <recommendedName>
        <fullName evidence="3">VQ domain-containing protein</fullName>
    </recommendedName>
</protein>
<evidence type="ECO:0000313" key="4">
    <source>
        <dbReference type="EnsemblPlants" id="HORVU.MOREX.r3.7HG0724480.1.CDS1"/>
    </source>
</evidence>
<evidence type="ECO:0000259" key="3">
    <source>
        <dbReference type="Pfam" id="PF05678"/>
    </source>
</evidence>
<feature type="compositionally biased region" description="Low complexity" evidence="1">
    <location>
        <begin position="175"/>
        <end position="187"/>
    </location>
</feature>
<dbReference type="InterPro" id="IPR039607">
    <property type="entry name" value="VQ_8/17/18/20/21/25"/>
</dbReference>
<feature type="region of interest" description="Disordered" evidence="1">
    <location>
        <begin position="38"/>
        <end position="133"/>
    </location>
</feature>
<reference evidence="4" key="2">
    <citation type="submission" date="2020-10" db="EMBL/GenBank/DDBJ databases">
        <authorList>
            <person name="Scholz U."/>
            <person name="Mascher M."/>
            <person name="Fiebig A."/>
        </authorList>
    </citation>
    <scope>NUCLEOTIDE SEQUENCE [LARGE SCALE GENOMIC DNA]</scope>
    <source>
        <strain evidence="4">cv. Morex</strain>
    </source>
</reference>
<organism evidence="4 5">
    <name type="scientific">Hordeum vulgare subsp. vulgare</name>
    <name type="common">Domesticated barley</name>
    <dbReference type="NCBI Taxonomy" id="112509"/>
    <lineage>
        <taxon>Eukaryota</taxon>
        <taxon>Viridiplantae</taxon>
        <taxon>Streptophyta</taxon>
        <taxon>Embryophyta</taxon>
        <taxon>Tracheophyta</taxon>
        <taxon>Spermatophyta</taxon>
        <taxon>Magnoliopsida</taxon>
        <taxon>Liliopsida</taxon>
        <taxon>Poales</taxon>
        <taxon>Poaceae</taxon>
        <taxon>BOP clade</taxon>
        <taxon>Pooideae</taxon>
        <taxon>Triticodae</taxon>
        <taxon>Triticeae</taxon>
        <taxon>Hordeinae</taxon>
        <taxon>Hordeum</taxon>
    </lineage>
</organism>
<feature type="compositionally biased region" description="Low complexity" evidence="1">
    <location>
        <begin position="38"/>
        <end position="47"/>
    </location>
</feature>
<accession>A0A8I6ZDP3</accession>
<feature type="signal peptide" evidence="2">
    <location>
        <begin position="1"/>
        <end position="20"/>
    </location>
</feature>
<reference evidence="4" key="3">
    <citation type="submission" date="2022-01" db="UniProtKB">
        <authorList>
            <consortium name="EnsemblPlants"/>
        </authorList>
    </citation>
    <scope>IDENTIFICATION</scope>
    <source>
        <strain evidence="4">subsp. vulgare</strain>
    </source>
</reference>
<reference evidence="5" key="1">
    <citation type="journal article" date="2012" name="Nature">
        <title>A physical, genetic and functional sequence assembly of the barley genome.</title>
        <authorList>
            <consortium name="The International Barley Genome Sequencing Consortium"/>
            <person name="Mayer K.F."/>
            <person name="Waugh R."/>
            <person name="Brown J.W."/>
            <person name="Schulman A."/>
            <person name="Langridge P."/>
            <person name="Platzer M."/>
            <person name="Fincher G.B."/>
            <person name="Muehlbauer G.J."/>
            <person name="Sato K."/>
            <person name="Close T.J."/>
            <person name="Wise R.P."/>
            <person name="Stein N."/>
        </authorList>
    </citation>
    <scope>NUCLEOTIDE SEQUENCE [LARGE SCALE GENOMIC DNA]</scope>
    <source>
        <strain evidence="5">cv. Morex</strain>
    </source>
</reference>
<dbReference type="OrthoDB" id="693437at2759"/>
<feature type="compositionally biased region" description="Basic and acidic residues" evidence="1">
    <location>
        <begin position="57"/>
        <end position="70"/>
    </location>
</feature>
<proteinExistence type="predicted"/>
<dbReference type="AlphaFoldDB" id="A0A8I6ZDP3"/>
<evidence type="ECO:0000256" key="1">
    <source>
        <dbReference type="SAM" id="MobiDB-lite"/>
    </source>
</evidence>
<sequence>MVFLFLTIAIAIAIDISILATSHPLRPSSRHIYLRASSSPFSSPHRPSIGHSSPTLEKTEAPVSRERNGRLSDSISTPPSSTPRPASTSLMGEHAYVDHSSSGGGMSPSTPPVQQRRQQRRGSSYHATAPRAARTRPAIRIIHIIAPEIIKTDVDNFRDLVQRLTGRHHHEQPADDSTAVAVGAATTPPSPAEEKPQRKRLAPAPVPALADDFLVQQENKRRKKIKCEVVKVEEGGFGCGGGDLDFSELWMDLNPGGFLSFLEEDIFQDMMAPDLLPQPLGAPRMDLVGEMCASYLA</sequence>
<dbReference type="EnsemblPlants" id="HORVU.MOREX.r3.7HG0724480.1">
    <property type="protein sequence ID" value="HORVU.MOREX.r3.7HG0724480.1.CDS1"/>
    <property type="gene ID" value="HORVU.MOREX.r3.7HG0724480"/>
</dbReference>
<dbReference type="PANTHER" id="PTHR33143:SF59">
    <property type="entry name" value="OS06G0618700 PROTEIN"/>
    <property type="match status" value="1"/>
</dbReference>
<dbReference type="Pfam" id="PF05678">
    <property type="entry name" value="VQ"/>
    <property type="match status" value="1"/>
</dbReference>
<dbReference type="PANTHER" id="PTHR33143">
    <property type="entry name" value="F16F4.1 PROTEIN-RELATED"/>
    <property type="match status" value="1"/>
</dbReference>
<dbReference type="GeneID" id="123411114"/>
<dbReference type="RefSeq" id="XP_044959978.1">
    <property type="nucleotide sequence ID" value="XM_045104043.1"/>
</dbReference>
<dbReference type="InterPro" id="IPR008889">
    <property type="entry name" value="VQ"/>
</dbReference>
<dbReference type="KEGG" id="hvg:123411114"/>
<name>A0A8I6ZDP3_HORVV</name>
<keyword evidence="5" id="KW-1185">Reference proteome</keyword>
<keyword evidence="2" id="KW-0732">Signal</keyword>
<feature type="compositionally biased region" description="Low complexity" evidence="1">
    <location>
        <begin position="72"/>
        <end position="89"/>
    </location>
</feature>
<dbReference type="Gramene" id="HORVU.MOREX.r3.7HG0724480.1">
    <property type="protein sequence ID" value="HORVU.MOREX.r3.7HG0724480.1.CDS1"/>
    <property type="gene ID" value="HORVU.MOREX.r3.7HG0724480"/>
</dbReference>
<feature type="region of interest" description="Disordered" evidence="1">
    <location>
        <begin position="166"/>
        <end position="203"/>
    </location>
</feature>
<feature type="domain" description="VQ" evidence="3">
    <location>
        <begin position="144"/>
        <end position="170"/>
    </location>
</feature>
<evidence type="ECO:0000256" key="2">
    <source>
        <dbReference type="SAM" id="SignalP"/>
    </source>
</evidence>
<feature type="chain" id="PRO_5035161742" description="VQ domain-containing protein" evidence="2">
    <location>
        <begin position="21"/>
        <end position="297"/>
    </location>
</feature>
<dbReference type="GO" id="GO:0005634">
    <property type="term" value="C:nucleus"/>
    <property type="evidence" value="ECO:0000318"/>
    <property type="project" value="GO_Central"/>
</dbReference>
<dbReference type="Proteomes" id="UP000011116">
    <property type="component" value="Chromosome 7H"/>
</dbReference>